<dbReference type="GO" id="GO:0019901">
    <property type="term" value="F:protein kinase binding"/>
    <property type="evidence" value="ECO:0007669"/>
    <property type="project" value="InterPro"/>
</dbReference>
<dbReference type="PANTHER" id="PTHR15615">
    <property type="match status" value="1"/>
</dbReference>
<feature type="coiled-coil region" evidence="1">
    <location>
        <begin position="410"/>
        <end position="437"/>
    </location>
</feature>
<dbReference type="Pfam" id="PF08613">
    <property type="entry name" value="Cyclin"/>
    <property type="match status" value="1"/>
</dbReference>
<reference evidence="2" key="1">
    <citation type="journal article" date="2014" name="Nucleic Acids Res.">
        <title>The evolutionary dynamics of variant antigen genes in Babesia reveal a history of genomic innovation underlying host-parasite interaction.</title>
        <authorList>
            <person name="Jackson A.P."/>
            <person name="Otto T.D."/>
            <person name="Darby A."/>
            <person name="Ramaprasad A."/>
            <person name="Xia D."/>
            <person name="Echaide I.E."/>
            <person name="Farber M."/>
            <person name="Gahlot S."/>
            <person name="Gamble J."/>
            <person name="Gupta D."/>
            <person name="Gupta Y."/>
            <person name="Jackson L."/>
            <person name="Malandrin L."/>
            <person name="Malas T.B."/>
            <person name="Moussa E."/>
            <person name="Nair M."/>
            <person name="Reid A.J."/>
            <person name="Sanders M."/>
            <person name="Sharma J."/>
            <person name="Tracey A."/>
            <person name="Quail M.A."/>
            <person name="Weir W."/>
            <person name="Wastling J.M."/>
            <person name="Hall N."/>
            <person name="Willadsen P."/>
            <person name="Lingelbach K."/>
            <person name="Shiels B."/>
            <person name="Tait A."/>
            <person name="Berriman M."/>
            <person name="Allred D.R."/>
            <person name="Pain A."/>
        </authorList>
    </citation>
    <scope>NUCLEOTIDE SEQUENCE</scope>
    <source>
        <strain evidence="2">1802A</strain>
    </source>
</reference>
<evidence type="ECO:0000256" key="1">
    <source>
        <dbReference type="SAM" id="Coils"/>
    </source>
</evidence>
<dbReference type="SUPFAM" id="SSF47954">
    <property type="entry name" value="Cyclin-like"/>
    <property type="match status" value="1"/>
</dbReference>
<comment type="caution">
    <text evidence="2">The sequence shown here is derived from an EMBL/GenBank/DDBJ whole genome shotgun (WGS) entry which is preliminary data.</text>
</comment>
<accession>A0AAD9GH15</accession>
<dbReference type="InterPro" id="IPR036915">
    <property type="entry name" value="Cyclin-like_sf"/>
</dbReference>
<proteinExistence type="predicted"/>
<dbReference type="AlphaFoldDB" id="A0AAD9GH15"/>
<name>A0AAD9GH15_BABDI</name>
<gene>
    <name evidence="2" type="ORF">X943_000052</name>
</gene>
<dbReference type="Proteomes" id="UP001195914">
    <property type="component" value="Unassembled WGS sequence"/>
</dbReference>
<dbReference type="PANTHER" id="PTHR15615:SF108">
    <property type="entry name" value="PROTEIN CNPPD1"/>
    <property type="match status" value="1"/>
</dbReference>
<evidence type="ECO:0000313" key="2">
    <source>
        <dbReference type="EMBL" id="KAK1938308.1"/>
    </source>
</evidence>
<sequence>MNPTREKFVARATDDAFIKMLSNVLLCVVNENDSNKGVVTRFHSMNAPPISISDYVGRIARHVRCSNECFVLALVYIERITKLHKNFVVSILNVHRLIITAVMLAAKFSDDVYYSNKFYAQVGGVNVAEINMLEAQFLSMLNFQLYVSAIEYESCRMGVEKANLFGCLSSSLWGVPWFNAGRKRARRCEMISEETVMPVTRSSDMHIRIPPMNYAETELTEFSCRTRYFDAVGCGDVTDGSPGGDCKNDSYADPVDDGSPSNVQFFPQNVDPMFVRMPVERMPIYHGTMDGLAHQQTATNPGYHVLSNVHMPQVTTPRNAPVVLNLPNVSGMCVNTGAYSVNAMHHPMVYPPATSCSKHHPGAEPLLRRHPRFMLNRMCTQHVDHMGYPYIQWSTLQQPSPVGYSQASTIEDVENSGEEYEILMNALEARYRKAAKENCAARVDPWGYKNNCEKYRSHPITHCSQVPEDE</sequence>
<dbReference type="EMBL" id="JAHBMH010000024">
    <property type="protein sequence ID" value="KAK1938308.1"/>
    <property type="molecule type" value="Genomic_DNA"/>
</dbReference>
<dbReference type="Gene3D" id="1.10.472.10">
    <property type="entry name" value="Cyclin-like"/>
    <property type="match status" value="1"/>
</dbReference>
<keyword evidence="3" id="KW-1185">Reference proteome</keyword>
<keyword evidence="1" id="KW-0175">Coiled coil</keyword>
<dbReference type="CDD" id="cd20558">
    <property type="entry name" value="CYCLIN_ScPCL7-like"/>
    <property type="match status" value="1"/>
</dbReference>
<protein>
    <submittedName>
        <fullName evidence="2">Cyclin, N-terminal domain containing protein</fullName>
    </submittedName>
</protein>
<organism evidence="2 3">
    <name type="scientific">Babesia divergens</name>
    <dbReference type="NCBI Taxonomy" id="32595"/>
    <lineage>
        <taxon>Eukaryota</taxon>
        <taxon>Sar</taxon>
        <taxon>Alveolata</taxon>
        <taxon>Apicomplexa</taxon>
        <taxon>Aconoidasida</taxon>
        <taxon>Piroplasmida</taxon>
        <taxon>Babesiidae</taxon>
        <taxon>Babesia</taxon>
    </lineage>
</organism>
<evidence type="ECO:0000313" key="3">
    <source>
        <dbReference type="Proteomes" id="UP001195914"/>
    </source>
</evidence>
<dbReference type="InterPro" id="IPR013922">
    <property type="entry name" value="Cyclin_PHO80-like"/>
</dbReference>
<reference evidence="2" key="2">
    <citation type="submission" date="2021-05" db="EMBL/GenBank/DDBJ databases">
        <authorList>
            <person name="Pain A."/>
        </authorList>
    </citation>
    <scope>NUCLEOTIDE SEQUENCE</scope>
    <source>
        <strain evidence="2">1802A</strain>
    </source>
</reference>